<dbReference type="Proteomes" id="UP000588647">
    <property type="component" value="Unassembled WGS sequence"/>
</dbReference>
<organism evidence="2 3">
    <name type="scientific">Aurantimonas endophytica</name>
    <dbReference type="NCBI Taxonomy" id="1522175"/>
    <lineage>
        <taxon>Bacteria</taxon>
        <taxon>Pseudomonadati</taxon>
        <taxon>Pseudomonadota</taxon>
        <taxon>Alphaproteobacteria</taxon>
        <taxon>Hyphomicrobiales</taxon>
        <taxon>Aurantimonadaceae</taxon>
        <taxon>Aurantimonas</taxon>
    </lineage>
</organism>
<dbReference type="Gene3D" id="3.40.30.10">
    <property type="entry name" value="Glutaredoxin"/>
    <property type="match status" value="1"/>
</dbReference>
<evidence type="ECO:0000259" key="1">
    <source>
        <dbReference type="PROSITE" id="PS50404"/>
    </source>
</evidence>
<reference evidence="2 3" key="1">
    <citation type="submission" date="2020-08" db="EMBL/GenBank/DDBJ databases">
        <title>Genomic Encyclopedia of Type Strains, Phase IV (KMG-IV): sequencing the most valuable type-strain genomes for metagenomic binning, comparative biology and taxonomic classification.</title>
        <authorList>
            <person name="Goeker M."/>
        </authorList>
    </citation>
    <scope>NUCLEOTIDE SEQUENCE [LARGE SCALE GENOMIC DNA]</scope>
    <source>
        <strain evidence="2 3">DSM 103570</strain>
    </source>
</reference>
<evidence type="ECO:0000313" key="3">
    <source>
        <dbReference type="Proteomes" id="UP000588647"/>
    </source>
</evidence>
<dbReference type="PROSITE" id="PS50404">
    <property type="entry name" value="GST_NTER"/>
    <property type="match status" value="1"/>
</dbReference>
<proteinExistence type="predicted"/>
<keyword evidence="3" id="KW-1185">Reference proteome</keyword>
<evidence type="ECO:0000313" key="2">
    <source>
        <dbReference type="EMBL" id="MBB4004491.1"/>
    </source>
</evidence>
<dbReference type="EMBL" id="JACIEM010000005">
    <property type="protein sequence ID" value="MBB4004491.1"/>
    <property type="molecule type" value="Genomic_DNA"/>
</dbReference>
<dbReference type="InterPro" id="IPR004045">
    <property type="entry name" value="Glutathione_S-Trfase_N"/>
</dbReference>
<dbReference type="AlphaFoldDB" id="A0A7W6HFX2"/>
<comment type="caution">
    <text evidence="2">The sequence shown here is derived from an EMBL/GenBank/DDBJ whole genome shotgun (WGS) entry which is preliminary data.</text>
</comment>
<dbReference type="EC" id="2.5.1.18" evidence="2"/>
<dbReference type="Gene3D" id="1.20.1050.10">
    <property type="match status" value="1"/>
</dbReference>
<feature type="domain" description="GST N-terminal" evidence="1">
    <location>
        <begin position="1"/>
        <end position="79"/>
    </location>
</feature>
<dbReference type="SUPFAM" id="SSF52833">
    <property type="entry name" value="Thioredoxin-like"/>
    <property type="match status" value="1"/>
</dbReference>
<name>A0A7W6HFX2_9HYPH</name>
<dbReference type="InterPro" id="IPR036249">
    <property type="entry name" value="Thioredoxin-like_sf"/>
</dbReference>
<gene>
    <name evidence="2" type="ORF">GGR03_003586</name>
</gene>
<protein>
    <submittedName>
        <fullName evidence="2">Glutathione S-transferase</fullName>
        <ecNumber evidence="2">2.5.1.18</ecNumber>
    </submittedName>
</protein>
<sequence length="204" mass="21748">MRLYKNPTSPFARIAHVALIEAGVDNLDVRVVDQWADPAELLAVNSAGRVPCLVLDDGTAIAECLLIAAYTEQLRQAGSDGAAGWDPACLSLTGTALGVCDAAVQTMIGRRILSGGFQDASFDGQDLGRKRRRAMIEGLRVVEAALAGRDAADLDLGLITAIVALDYVDMRFPAADWIPPTPHLRGLRDRFADRPSLAATRPPS</sequence>
<dbReference type="GO" id="GO:0004364">
    <property type="term" value="F:glutathione transferase activity"/>
    <property type="evidence" value="ECO:0007669"/>
    <property type="project" value="UniProtKB-EC"/>
</dbReference>
<dbReference type="RefSeq" id="WP_183210114.1">
    <property type="nucleotide sequence ID" value="NZ_JAAAMM010000005.1"/>
</dbReference>
<accession>A0A7W6HFX2</accession>
<dbReference type="Pfam" id="PF13409">
    <property type="entry name" value="GST_N_2"/>
    <property type="match status" value="1"/>
</dbReference>
<keyword evidence="2" id="KW-0808">Transferase</keyword>